<feature type="region of interest" description="Disordered" evidence="1">
    <location>
        <begin position="29"/>
        <end position="118"/>
    </location>
</feature>
<dbReference type="RefSeq" id="WP_330463305.1">
    <property type="nucleotide sequence ID" value="NZ_CP143578.1"/>
</dbReference>
<evidence type="ECO:0000313" key="2">
    <source>
        <dbReference type="EMBL" id="WVN21266.1"/>
    </source>
</evidence>
<protein>
    <submittedName>
        <fullName evidence="2">Transglutaminase-like domain-containing protein</fullName>
    </submittedName>
</protein>
<evidence type="ECO:0000313" key="3">
    <source>
        <dbReference type="Proteomes" id="UP001431935"/>
    </source>
</evidence>
<reference evidence="2" key="1">
    <citation type="submission" date="2024-01" db="EMBL/GenBank/DDBJ databases">
        <title>Complete genome sequence of Mycoplasma gateae strain 3700.</title>
        <authorList>
            <person name="Spergser J."/>
        </authorList>
    </citation>
    <scope>NUCLEOTIDE SEQUENCE [LARGE SCALE GENOMIC DNA]</scope>
    <source>
        <strain evidence="2">3700</strain>
    </source>
</reference>
<proteinExistence type="predicted"/>
<dbReference type="InterPro" id="IPR038765">
    <property type="entry name" value="Papain-like_cys_pep_sf"/>
</dbReference>
<dbReference type="EMBL" id="CP143578">
    <property type="protein sequence ID" value="WVN21266.1"/>
    <property type="molecule type" value="Genomic_DNA"/>
</dbReference>
<accession>A0ABZ2AGM2</accession>
<sequence length="975" mass="115310">MTLKKKHKLLKLMSLLTVFVTPTILISCNKDSGKKTEDDKKTLDKKDSTEQKDPDEKDTKKEDIPKKDDDQNKKEDNDNSDQDNSNKPSNNNDNLDNQDEDNYFKPNDENTTENEYEILKNKFYPNDIDYDKKPETNERRNADGLDWSKVQNYENNSVFFNETNQKKIILSKRSSKIGDDLEEIKELKELLNKLVSSNEYYAFEVSKLNFNARNMTKALLEWYRESWPDYLYVEFSLKSIYFETETADGNQDLTNINSKTYQDQFIRLKTIEKFPSTIKLDWINEGIDKENLLHFIKNGLAQISNDMSDLDKVYAIVRYVCDYFVYDDLLAFSDLQASINTRKAVCQQYGTSIALLLQLSGVHAIPKQSGDMEHQYALVYFDPAGQNNKKWHRVDGTHADDGRESAEKNKDIFIHKDTRKYTNTFVNPIIGNASSIETGYDLIRYLPWDFMFKNNEYSKVSNYDESFLPITSNTKWGEKFSRYFYSNGYWYMITNRRLDSNYNNVNFLYKVKSNSNKLQIVKAGNKILDDQDKIAPLIELNSVFHRTYDHNGILYLFYKNSNGEMVLDLIDIKGNKTIETKIKLKDIINTNEFDSIITISNIRFDMLKDVIYFDAEGIKDENYLKLPVNIDFKNSSNKKLQFFEKTNKNLVDLWRYKTFLRAKLGTYMFSKSEKMYSLKTSLRNKFKELEKEIDLAFNHIDSDNVDVYIQKLKDIEKQIEKNWWVKTLKNNLKIDQQIGSTIFIDQSHYDEYGFHIPFKTVYDFNIHNTSDNHIMYDVYYSDKPFDKDNTNKANLLLKSVLKKELKLDKSILNTSGYILIKSYYRGNEDKSFIFSNLSKIDFYTSNKFSIFFEKPNNKLFNNHNLNLSLENTNFEENYYISFSFLLKNYSLIKNKIHYRILHKDKNASTIVDKGLFDPQEYHKIQFLVDKNKYKNGSYLFELDIEFENKIYTYYSEHFLDISKKDVNDFDINKYF</sequence>
<dbReference type="PROSITE" id="PS51257">
    <property type="entry name" value="PROKAR_LIPOPROTEIN"/>
    <property type="match status" value="1"/>
</dbReference>
<dbReference type="Proteomes" id="UP001431935">
    <property type="component" value="Chromosome"/>
</dbReference>
<feature type="compositionally biased region" description="Basic and acidic residues" evidence="1">
    <location>
        <begin position="31"/>
        <end position="77"/>
    </location>
</feature>
<dbReference type="SUPFAM" id="SSF54001">
    <property type="entry name" value="Cysteine proteinases"/>
    <property type="match status" value="1"/>
</dbReference>
<gene>
    <name evidence="2" type="ORF">V2E26_02510</name>
</gene>
<evidence type="ECO:0000256" key="1">
    <source>
        <dbReference type="SAM" id="MobiDB-lite"/>
    </source>
</evidence>
<name>A0ABZ2AGM2_9BACT</name>
<organism evidence="2 3">
    <name type="scientific">Metamycoplasma gateae</name>
    <dbReference type="NCBI Taxonomy" id="35769"/>
    <lineage>
        <taxon>Bacteria</taxon>
        <taxon>Bacillati</taxon>
        <taxon>Mycoplasmatota</taxon>
        <taxon>Mycoplasmoidales</taxon>
        <taxon>Metamycoplasmataceae</taxon>
        <taxon>Metamycoplasma</taxon>
    </lineage>
</organism>
<keyword evidence="3" id="KW-1185">Reference proteome</keyword>
<feature type="compositionally biased region" description="Low complexity" evidence="1">
    <location>
        <begin position="82"/>
        <end position="95"/>
    </location>
</feature>